<sequence>MAYYGGLMSSSPLNGSPRSGHSTAEYNPSRSPSEATASSQLIRMLHTQVVVTGIACFEAITSTTISCSLVNNQNYSNTACLKGNTSLFRPHDYGGLIHEFSISEDRPYHKSCYSVYFHPKCDVRNVYIPQNAAGLMEYRAHSLWKQNYYPSQESDWISRCCSCEFVGNNGFEIVAEKMPDWTKENSEFLIKQIRSNDPSLVACHIGRIHGHDLLLISIPIFLYLAG</sequence>
<feature type="region of interest" description="Disordered" evidence="1">
    <location>
        <begin position="1"/>
        <end position="33"/>
    </location>
</feature>
<dbReference type="AlphaFoldDB" id="A0AAD3SCH3"/>
<dbReference type="PANTHER" id="PTHR24209:SF25">
    <property type="entry name" value="PROTEIN DA1-RELATED 1"/>
    <property type="match status" value="1"/>
</dbReference>
<dbReference type="GO" id="GO:0043130">
    <property type="term" value="F:ubiquitin binding"/>
    <property type="evidence" value="ECO:0007669"/>
    <property type="project" value="TreeGrafter"/>
</dbReference>
<dbReference type="InterPro" id="IPR045218">
    <property type="entry name" value="DA1-like"/>
</dbReference>
<gene>
    <name evidence="2" type="ORF">Nepgr_010219</name>
</gene>
<protein>
    <submittedName>
        <fullName evidence="2">Uncharacterized protein</fullName>
    </submittedName>
</protein>
<evidence type="ECO:0000313" key="3">
    <source>
        <dbReference type="Proteomes" id="UP001279734"/>
    </source>
</evidence>
<accession>A0AAD3SCH3</accession>
<dbReference type="EMBL" id="BSYO01000008">
    <property type="protein sequence ID" value="GMH08379.1"/>
    <property type="molecule type" value="Genomic_DNA"/>
</dbReference>
<feature type="compositionally biased region" description="Polar residues" evidence="1">
    <location>
        <begin position="8"/>
        <end position="33"/>
    </location>
</feature>
<evidence type="ECO:0000313" key="2">
    <source>
        <dbReference type="EMBL" id="GMH08379.1"/>
    </source>
</evidence>
<proteinExistence type="predicted"/>
<comment type="caution">
    <text evidence="2">The sequence shown here is derived from an EMBL/GenBank/DDBJ whole genome shotgun (WGS) entry which is preliminary data.</text>
</comment>
<evidence type="ECO:0000256" key="1">
    <source>
        <dbReference type="SAM" id="MobiDB-lite"/>
    </source>
</evidence>
<keyword evidence="3" id="KW-1185">Reference proteome</keyword>
<dbReference type="Proteomes" id="UP001279734">
    <property type="component" value="Unassembled WGS sequence"/>
</dbReference>
<organism evidence="2 3">
    <name type="scientific">Nepenthes gracilis</name>
    <name type="common">Slender pitcher plant</name>
    <dbReference type="NCBI Taxonomy" id="150966"/>
    <lineage>
        <taxon>Eukaryota</taxon>
        <taxon>Viridiplantae</taxon>
        <taxon>Streptophyta</taxon>
        <taxon>Embryophyta</taxon>
        <taxon>Tracheophyta</taxon>
        <taxon>Spermatophyta</taxon>
        <taxon>Magnoliopsida</taxon>
        <taxon>eudicotyledons</taxon>
        <taxon>Gunneridae</taxon>
        <taxon>Pentapetalae</taxon>
        <taxon>Caryophyllales</taxon>
        <taxon>Nepenthaceae</taxon>
        <taxon>Nepenthes</taxon>
    </lineage>
</organism>
<reference evidence="2" key="1">
    <citation type="submission" date="2023-05" db="EMBL/GenBank/DDBJ databases">
        <title>Nepenthes gracilis genome sequencing.</title>
        <authorList>
            <person name="Fukushima K."/>
        </authorList>
    </citation>
    <scope>NUCLEOTIDE SEQUENCE</scope>
    <source>
        <strain evidence="2">SING2019-196</strain>
    </source>
</reference>
<dbReference type="PANTHER" id="PTHR24209">
    <property type="entry name" value="PROTEIN DA1-RELATED 2"/>
    <property type="match status" value="1"/>
</dbReference>
<name>A0AAD3SCH3_NEPGR</name>